<evidence type="ECO:0000256" key="1">
    <source>
        <dbReference type="SAM" id="MobiDB-lite"/>
    </source>
</evidence>
<name>A0A811UU71_CERCA</name>
<comment type="caution">
    <text evidence="2">The sequence shown here is derived from an EMBL/GenBank/DDBJ whole genome shotgun (WGS) entry which is preliminary data.</text>
</comment>
<evidence type="ECO:0000313" key="2">
    <source>
        <dbReference type="EMBL" id="CAD7002510.1"/>
    </source>
</evidence>
<dbReference type="EMBL" id="CAJHJT010000034">
    <property type="protein sequence ID" value="CAD7002510.1"/>
    <property type="molecule type" value="Genomic_DNA"/>
</dbReference>
<feature type="region of interest" description="Disordered" evidence="1">
    <location>
        <begin position="1"/>
        <end position="71"/>
    </location>
</feature>
<evidence type="ECO:0000313" key="3">
    <source>
        <dbReference type="Proteomes" id="UP000606786"/>
    </source>
</evidence>
<dbReference type="AlphaFoldDB" id="A0A811UU71"/>
<keyword evidence="3" id="KW-1185">Reference proteome</keyword>
<organism evidence="2 3">
    <name type="scientific">Ceratitis capitata</name>
    <name type="common">Mediterranean fruit fly</name>
    <name type="synonym">Tephritis capitata</name>
    <dbReference type="NCBI Taxonomy" id="7213"/>
    <lineage>
        <taxon>Eukaryota</taxon>
        <taxon>Metazoa</taxon>
        <taxon>Ecdysozoa</taxon>
        <taxon>Arthropoda</taxon>
        <taxon>Hexapoda</taxon>
        <taxon>Insecta</taxon>
        <taxon>Pterygota</taxon>
        <taxon>Neoptera</taxon>
        <taxon>Endopterygota</taxon>
        <taxon>Diptera</taxon>
        <taxon>Brachycera</taxon>
        <taxon>Muscomorpha</taxon>
        <taxon>Tephritoidea</taxon>
        <taxon>Tephritidae</taxon>
        <taxon>Ceratitis</taxon>
        <taxon>Ceratitis</taxon>
    </lineage>
</organism>
<accession>A0A811UU71</accession>
<protein>
    <submittedName>
        <fullName evidence="2">(Mediterranean fruit fly) hypothetical protein</fullName>
    </submittedName>
</protein>
<dbReference type="Proteomes" id="UP000606786">
    <property type="component" value="Unassembled WGS sequence"/>
</dbReference>
<feature type="compositionally biased region" description="Polar residues" evidence="1">
    <location>
        <begin position="1"/>
        <end position="15"/>
    </location>
</feature>
<proteinExistence type="predicted"/>
<reference evidence="2" key="1">
    <citation type="submission" date="2020-11" db="EMBL/GenBank/DDBJ databases">
        <authorList>
            <person name="Whitehead M."/>
        </authorList>
    </citation>
    <scope>NUCLEOTIDE SEQUENCE</scope>
    <source>
        <strain evidence="2">EGII</strain>
    </source>
</reference>
<feature type="compositionally biased region" description="Basic and acidic residues" evidence="1">
    <location>
        <begin position="25"/>
        <end position="41"/>
    </location>
</feature>
<sequence>MLNCTNSLEPQSMNSGIEHAALMVSEEKTQHDSPASERCLEGGRNTLQGRSGASAPHHHRQQIPVCPNSGP</sequence>
<gene>
    <name evidence="2" type="ORF">CCAP1982_LOCUS10999</name>
</gene>